<keyword evidence="5" id="KW-0804">Transcription</keyword>
<dbReference type="KEGG" id="ccot:CCAX7_17990"/>
<gene>
    <name evidence="6" type="ORF">CCAX7_17990</name>
</gene>
<dbReference type="SUPFAM" id="SSF88946">
    <property type="entry name" value="Sigma2 domain of RNA polymerase sigma factors"/>
    <property type="match status" value="1"/>
</dbReference>
<proteinExistence type="inferred from homology"/>
<dbReference type="Pfam" id="PF08281">
    <property type="entry name" value="Sigma70_r4_2"/>
    <property type="match status" value="1"/>
</dbReference>
<reference evidence="6 7" key="1">
    <citation type="journal article" date="2019" name="Int. J. Syst. Evol. Microbiol.">
        <title>Capsulimonas corticalis gen. nov., sp. nov., an aerobic capsulated bacterium, of a novel bacterial order, Capsulimonadales ord. nov., of the class Armatimonadia of the phylum Armatimonadetes.</title>
        <authorList>
            <person name="Li J."/>
            <person name="Kudo C."/>
            <person name="Tonouchi A."/>
        </authorList>
    </citation>
    <scope>NUCLEOTIDE SEQUENCE [LARGE SCALE GENOMIC DNA]</scope>
    <source>
        <strain evidence="6 7">AX-7</strain>
    </source>
</reference>
<evidence type="ECO:0000313" key="7">
    <source>
        <dbReference type="Proteomes" id="UP000287394"/>
    </source>
</evidence>
<dbReference type="GO" id="GO:0016987">
    <property type="term" value="F:sigma factor activity"/>
    <property type="evidence" value="ECO:0007669"/>
    <property type="project" value="UniProtKB-KW"/>
</dbReference>
<keyword evidence="7" id="KW-1185">Reference proteome</keyword>
<protein>
    <submittedName>
        <fullName evidence="6">RNA polymerase sigma24 factor</fullName>
    </submittedName>
</protein>
<evidence type="ECO:0000256" key="4">
    <source>
        <dbReference type="ARBA" id="ARBA00023125"/>
    </source>
</evidence>
<keyword evidence="2" id="KW-0805">Transcription regulation</keyword>
<dbReference type="Gene3D" id="1.10.1740.10">
    <property type="match status" value="1"/>
</dbReference>
<dbReference type="AlphaFoldDB" id="A0A402D727"/>
<organism evidence="6 7">
    <name type="scientific">Capsulimonas corticalis</name>
    <dbReference type="NCBI Taxonomy" id="2219043"/>
    <lineage>
        <taxon>Bacteria</taxon>
        <taxon>Bacillati</taxon>
        <taxon>Armatimonadota</taxon>
        <taxon>Armatimonadia</taxon>
        <taxon>Capsulimonadales</taxon>
        <taxon>Capsulimonadaceae</taxon>
        <taxon>Capsulimonas</taxon>
    </lineage>
</organism>
<dbReference type="InterPro" id="IPR013249">
    <property type="entry name" value="RNA_pol_sigma70_r4_t2"/>
</dbReference>
<evidence type="ECO:0000256" key="3">
    <source>
        <dbReference type="ARBA" id="ARBA00023082"/>
    </source>
</evidence>
<dbReference type="InterPro" id="IPR039425">
    <property type="entry name" value="RNA_pol_sigma-70-like"/>
</dbReference>
<dbReference type="Proteomes" id="UP000287394">
    <property type="component" value="Chromosome"/>
</dbReference>
<dbReference type="InterPro" id="IPR014284">
    <property type="entry name" value="RNA_pol_sigma-70_dom"/>
</dbReference>
<accession>A0A402D727</accession>
<keyword evidence="3" id="KW-0731">Sigma factor</keyword>
<dbReference type="GO" id="GO:0003677">
    <property type="term" value="F:DNA binding"/>
    <property type="evidence" value="ECO:0007669"/>
    <property type="project" value="UniProtKB-KW"/>
</dbReference>
<dbReference type="GO" id="GO:0006352">
    <property type="term" value="P:DNA-templated transcription initiation"/>
    <property type="evidence" value="ECO:0007669"/>
    <property type="project" value="InterPro"/>
</dbReference>
<dbReference type="InterPro" id="IPR007627">
    <property type="entry name" value="RNA_pol_sigma70_r2"/>
</dbReference>
<evidence type="ECO:0000256" key="5">
    <source>
        <dbReference type="ARBA" id="ARBA00023163"/>
    </source>
</evidence>
<evidence type="ECO:0000256" key="2">
    <source>
        <dbReference type="ARBA" id="ARBA00023015"/>
    </source>
</evidence>
<name>A0A402D727_9BACT</name>
<dbReference type="RefSeq" id="WP_165864697.1">
    <property type="nucleotide sequence ID" value="NZ_AP025739.1"/>
</dbReference>
<evidence type="ECO:0000256" key="1">
    <source>
        <dbReference type="ARBA" id="ARBA00010641"/>
    </source>
</evidence>
<dbReference type="PANTHER" id="PTHR43133:SF8">
    <property type="entry name" value="RNA POLYMERASE SIGMA FACTOR HI_1459-RELATED"/>
    <property type="match status" value="1"/>
</dbReference>
<dbReference type="InterPro" id="IPR013325">
    <property type="entry name" value="RNA_pol_sigma_r2"/>
</dbReference>
<dbReference type="PANTHER" id="PTHR43133">
    <property type="entry name" value="RNA POLYMERASE ECF-TYPE SIGMA FACTO"/>
    <property type="match status" value="1"/>
</dbReference>
<dbReference type="SUPFAM" id="SSF88659">
    <property type="entry name" value="Sigma3 and sigma4 domains of RNA polymerase sigma factors"/>
    <property type="match status" value="1"/>
</dbReference>
<dbReference type="InterPro" id="IPR013324">
    <property type="entry name" value="RNA_pol_sigma_r3/r4-like"/>
</dbReference>
<comment type="similarity">
    <text evidence="1">Belongs to the sigma-70 factor family. ECF subfamily.</text>
</comment>
<dbReference type="EMBL" id="AP025739">
    <property type="protein sequence ID" value="BDI29748.1"/>
    <property type="molecule type" value="Genomic_DNA"/>
</dbReference>
<dbReference type="Gene3D" id="1.10.10.10">
    <property type="entry name" value="Winged helix-like DNA-binding domain superfamily/Winged helix DNA-binding domain"/>
    <property type="match status" value="1"/>
</dbReference>
<evidence type="ECO:0000313" key="6">
    <source>
        <dbReference type="EMBL" id="BDI29748.1"/>
    </source>
</evidence>
<dbReference type="InterPro" id="IPR036388">
    <property type="entry name" value="WH-like_DNA-bd_sf"/>
</dbReference>
<dbReference type="Pfam" id="PF04542">
    <property type="entry name" value="Sigma70_r2"/>
    <property type="match status" value="1"/>
</dbReference>
<dbReference type="NCBIfam" id="TIGR02937">
    <property type="entry name" value="sigma70-ECF"/>
    <property type="match status" value="1"/>
</dbReference>
<sequence length="199" mass="22072">MDWLTLSRGAPLRTARRGAERSVVPTAHELYTCHLDAVYGYVVRRVPHRQDAEDITGDVFAAALLALPKFRGGCRPVVWLIGIARRKIADSQRGVNRRRETLETDIPAELAEWAGSVSGPECAAQRAEAVAEIRRLVLALKADQQEALLLQYVDGLTIAEIGYVMKRTPAAVNGLLQRARQAVFQNGRAYFHEEQEAAQ</sequence>
<keyword evidence="4" id="KW-0238">DNA-binding</keyword>